<dbReference type="GeneID" id="28823720"/>
<protein>
    <submittedName>
        <fullName evidence="2">Uncharacterized protein</fullName>
    </submittedName>
</protein>
<dbReference type="EMBL" id="KQ947405">
    <property type="protein sequence ID" value="KUJ23237.1"/>
    <property type="molecule type" value="Genomic_DNA"/>
</dbReference>
<sequence length="269" mass="30792">MVSLRSGKVLEESNKQPTKPATLPRAPVSKKRKAEEAESTENEKENLTPAAAVEPTVSKNNATPPPPEPKEYERTPGRIGPIKKKDFSIEPNIKPFKGPPGKKVRKTFEEKEEEYAQFARENEGHCFHELHVCYAKGPNGSPTYDKSGFELDYQKVARWMNPSAYNKTAMVKGMDRAVNRAQNEQEQMAEIFYEKGEAPKGTEYFQAVGMWKDRVSKDLNVPWHKIGVAHFREWEKKGFKRVRKGEYLIVPIEQRERMTRLLSGASLRK</sequence>
<dbReference type="Proteomes" id="UP000070700">
    <property type="component" value="Unassembled WGS sequence"/>
</dbReference>
<proteinExistence type="predicted"/>
<dbReference type="InParanoid" id="A0A194XU54"/>
<reference evidence="2 3" key="1">
    <citation type="submission" date="2015-10" db="EMBL/GenBank/DDBJ databases">
        <title>Full genome of DAOMC 229536 Phialocephala scopiformis, a fungal endophyte of spruce producing the potent anti-insectan compound rugulosin.</title>
        <authorList>
            <consortium name="DOE Joint Genome Institute"/>
            <person name="Walker A.K."/>
            <person name="Frasz S.L."/>
            <person name="Seifert K.A."/>
            <person name="Miller J.D."/>
            <person name="Mondo S.J."/>
            <person name="Labutti K."/>
            <person name="Lipzen A."/>
            <person name="Dockter R."/>
            <person name="Kennedy M."/>
            <person name="Grigoriev I.V."/>
            <person name="Spatafora J.W."/>
        </authorList>
    </citation>
    <scope>NUCLEOTIDE SEQUENCE [LARGE SCALE GENOMIC DNA]</scope>
    <source>
        <strain evidence="2 3">CBS 120377</strain>
    </source>
</reference>
<dbReference type="KEGG" id="psco:LY89DRAFT_680024"/>
<feature type="compositionally biased region" description="Basic and acidic residues" evidence="1">
    <location>
        <begin position="33"/>
        <end position="46"/>
    </location>
</feature>
<evidence type="ECO:0000313" key="2">
    <source>
        <dbReference type="EMBL" id="KUJ23237.1"/>
    </source>
</evidence>
<name>A0A194XU54_MOLSC</name>
<keyword evidence="3" id="KW-1185">Reference proteome</keyword>
<accession>A0A194XU54</accession>
<dbReference type="AlphaFoldDB" id="A0A194XU54"/>
<dbReference type="OrthoDB" id="197676at2759"/>
<feature type="region of interest" description="Disordered" evidence="1">
    <location>
        <begin position="1"/>
        <end position="104"/>
    </location>
</feature>
<evidence type="ECO:0000313" key="3">
    <source>
        <dbReference type="Proteomes" id="UP000070700"/>
    </source>
</evidence>
<organism evidence="2 3">
    <name type="scientific">Mollisia scopiformis</name>
    <name type="common">Conifer needle endophyte fungus</name>
    <name type="synonym">Phialocephala scopiformis</name>
    <dbReference type="NCBI Taxonomy" id="149040"/>
    <lineage>
        <taxon>Eukaryota</taxon>
        <taxon>Fungi</taxon>
        <taxon>Dikarya</taxon>
        <taxon>Ascomycota</taxon>
        <taxon>Pezizomycotina</taxon>
        <taxon>Leotiomycetes</taxon>
        <taxon>Helotiales</taxon>
        <taxon>Mollisiaceae</taxon>
        <taxon>Mollisia</taxon>
    </lineage>
</organism>
<dbReference type="RefSeq" id="XP_018077592.1">
    <property type="nucleotide sequence ID" value="XM_018213994.1"/>
</dbReference>
<gene>
    <name evidence="2" type="ORF">LY89DRAFT_680024</name>
</gene>
<evidence type="ECO:0000256" key="1">
    <source>
        <dbReference type="SAM" id="MobiDB-lite"/>
    </source>
</evidence>